<evidence type="ECO:0000259" key="2">
    <source>
        <dbReference type="Pfam" id="PF07859"/>
    </source>
</evidence>
<keyword evidence="1" id="KW-0472">Membrane</keyword>
<dbReference type="SUPFAM" id="SSF53474">
    <property type="entry name" value="alpha/beta-Hydrolases"/>
    <property type="match status" value="1"/>
</dbReference>
<dbReference type="OrthoDB" id="408631at2759"/>
<dbReference type="InterPro" id="IPR013094">
    <property type="entry name" value="AB_hydrolase_3"/>
</dbReference>
<evidence type="ECO:0000256" key="1">
    <source>
        <dbReference type="SAM" id="Phobius"/>
    </source>
</evidence>
<reference evidence="4 5" key="1">
    <citation type="submission" date="2019-03" db="EMBL/GenBank/DDBJ databases">
        <authorList>
            <person name="Gaulin E."/>
            <person name="Dumas B."/>
        </authorList>
    </citation>
    <scope>NUCLEOTIDE SEQUENCE [LARGE SCALE GENOMIC DNA]</scope>
    <source>
        <strain evidence="4">CBS 568.67</strain>
    </source>
</reference>
<evidence type="ECO:0000313" key="4">
    <source>
        <dbReference type="EMBL" id="VFT99113.1"/>
    </source>
</evidence>
<dbReference type="GO" id="GO:0004806">
    <property type="term" value="F:triacylglycerol lipase activity"/>
    <property type="evidence" value="ECO:0007669"/>
    <property type="project" value="TreeGrafter"/>
</dbReference>
<protein>
    <submittedName>
        <fullName evidence="4">Aste57867_22453 protein</fullName>
    </submittedName>
</protein>
<feature type="domain" description="Alpha/beta hydrolase fold-3" evidence="2">
    <location>
        <begin position="553"/>
        <end position="766"/>
    </location>
</feature>
<keyword evidence="5" id="KW-1185">Reference proteome</keyword>
<organism evidence="4 5">
    <name type="scientific">Aphanomyces stellatus</name>
    <dbReference type="NCBI Taxonomy" id="120398"/>
    <lineage>
        <taxon>Eukaryota</taxon>
        <taxon>Sar</taxon>
        <taxon>Stramenopiles</taxon>
        <taxon>Oomycota</taxon>
        <taxon>Saprolegniomycetes</taxon>
        <taxon>Saprolegniales</taxon>
        <taxon>Verrucalvaceae</taxon>
        <taxon>Aphanomyces</taxon>
    </lineage>
</organism>
<sequence>MDTSYDKATSEPSLNVDEGDLIISANWRKREAAKLQLQSYFAECMANKDTLKGKTWQDTFVVREDFVEEPSPPDDEESIALSENDMPATTTTPCEDVASTMSKSKSTVLLMGHMVPVNPGNTSPANLGQGNDLCDDVALLVETSTTILSTIQVLRRIIKDHTCSQVGRELRHLSLTVACFERVLFSFIKDEIICDPQIDYRNKQALKDIIPLIPTEKRHTILAGGVASLLRQVIVSVTDTKQVLLSLSENYDPYWENRWSFTPFTLLALAIWVTRRRFVDKLSFRSIFNLLRPSFKQVQYGVFVLVCYDYVWRFYYRFSTLRKIKVHHSRVSLTLRLFLLCEHVLDRTRLSRSASTRLLIDAPVEADINDNLKSATSLLVERVPLPGEYYDRSHEPLGMKLFKTGSYVMCASSYTTKWFLGSWYPAIGPYLVNFLLPYYAIRHRKAAALATRVCMDSPEIEVIRMAWNIFGESWLAVRVAELQSPTLAVRTEIFVKEDGQAAGPYRRKDSDIGVRIFSCRPIASVKQGSWEQATVRCSAKMQTLGLPTSTPVLFYIHGGGFFGRFWAKDIVNLSAWAVELGAVIVYVDYSLSPEAKYPVPLNQCFTVYKWVLQGGLGFVPSSVAMFGESAGGNLAAALCLKCIQDRVVLPKGLVLVHPALTCNFSPSPSRFLHQSDPVLPRGILELALNSYYPHNDDQYKNPKMSDPLVAVGLADDSLLKRFPPTTLLVGDTDPLLDDSVDFYTRLNNLNVEAKLKVLPGLTHGFLIYPDLVPAAQRAVDDIANHIYGIFRQEN</sequence>
<dbReference type="EMBL" id="VJMH01007058">
    <property type="protein sequence ID" value="KAF0685706.1"/>
    <property type="molecule type" value="Genomic_DNA"/>
</dbReference>
<feature type="transmembrane region" description="Helical" evidence="1">
    <location>
        <begin position="298"/>
        <end position="316"/>
    </location>
</feature>
<dbReference type="PANTHER" id="PTHR23025">
    <property type="entry name" value="TRIACYLGLYCEROL LIPASE"/>
    <property type="match status" value="1"/>
</dbReference>
<dbReference type="Gene3D" id="3.40.50.1820">
    <property type="entry name" value="alpha/beta hydrolase"/>
    <property type="match status" value="1"/>
</dbReference>
<dbReference type="AlphaFoldDB" id="A0A485LK45"/>
<proteinExistence type="predicted"/>
<keyword evidence="1" id="KW-1133">Transmembrane helix</keyword>
<reference evidence="3" key="2">
    <citation type="submission" date="2019-06" db="EMBL/GenBank/DDBJ databases">
        <title>Genomics analysis of Aphanomyces spp. identifies a new class of oomycete effector associated with host adaptation.</title>
        <authorList>
            <person name="Gaulin E."/>
        </authorList>
    </citation>
    <scope>NUCLEOTIDE SEQUENCE</scope>
    <source>
        <strain evidence="3">CBS 578.67</strain>
    </source>
</reference>
<name>A0A485LK45_9STRA</name>
<dbReference type="GO" id="GO:0005829">
    <property type="term" value="C:cytosol"/>
    <property type="evidence" value="ECO:0007669"/>
    <property type="project" value="TreeGrafter"/>
</dbReference>
<dbReference type="PANTHER" id="PTHR23025:SF3">
    <property type="entry name" value="HORMONE-SENSITIVE LIPASE"/>
    <property type="match status" value="1"/>
</dbReference>
<dbReference type="Pfam" id="PF07859">
    <property type="entry name" value="Abhydrolase_3"/>
    <property type="match status" value="1"/>
</dbReference>
<evidence type="ECO:0000313" key="5">
    <source>
        <dbReference type="Proteomes" id="UP000332933"/>
    </source>
</evidence>
<keyword evidence="1" id="KW-0812">Transmembrane</keyword>
<dbReference type="EMBL" id="CAADRA010007084">
    <property type="protein sequence ID" value="VFT99113.1"/>
    <property type="molecule type" value="Genomic_DNA"/>
</dbReference>
<dbReference type="InterPro" id="IPR029058">
    <property type="entry name" value="AB_hydrolase_fold"/>
</dbReference>
<dbReference type="Proteomes" id="UP000332933">
    <property type="component" value="Unassembled WGS sequence"/>
</dbReference>
<dbReference type="GO" id="GO:0004771">
    <property type="term" value="F:sterol ester esterase activity"/>
    <property type="evidence" value="ECO:0007669"/>
    <property type="project" value="TreeGrafter"/>
</dbReference>
<dbReference type="GO" id="GO:0019433">
    <property type="term" value="P:triglyceride catabolic process"/>
    <property type="evidence" value="ECO:0007669"/>
    <property type="project" value="TreeGrafter"/>
</dbReference>
<evidence type="ECO:0000313" key="3">
    <source>
        <dbReference type="EMBL" id="KAF0685706.1"/>
    </source>
</evidence>
<gene>
    <name evidence="4" type="primary">Aste57867_22453</name>
    <name evidence="3" type="ORF">As57867_022383</name>
    <name evidence="4" type="ORF">ASTE57867_22453</name>
</gene>
<accession>A0A485LK45</accession>